<accession>W4L794</accession>
<dbReference type="SUPFAM" id="SSF55785">
    <property type="entry name" value="PYP-like sensor domain (PAS domain)"/>
    <property type="match status" value="1"/>
</dbReference>
<dbReference type="Gene3D" id="3.30.450.20">
    <property type="entry name" value="PAS domain"/>
    <property type="match status" value="1"/>
</dbReference>
<feature type="region of interest" description="Disordered" evidence="1">
    <location>
        <begin position="307"/>
        <end position="352"/>
    </location>
</feature>
<dbReference type="InterPro" id="IPR000014">
    <property type="entry name" value="PAS"/>
</dbReference>
<dbReference type="InterPro" id="IPR013656">
    <property type="entry name" value="PAS_4"/>
</dbReference>
<dbReference type="Pfam" id="PF08448">
    <property type="entry name" value="PAS_4"/>
    <property type="match status" value="1"/>
</dbReference>
<dbReference type="SMART" id="SM00091">
    <property type="entry name" value="PAS"/>
    <property type="match status" value="1"/>
</dbReference>
<feature type="transmembrane region" description="Helical" evidence="2">
    <location>
        <begin position="12"/>
        <end position="30"/>
    </location>
</feature>
<feature type="domain" description="PAS" evidence="3">
    <location>
        <begin position="181"/>
        <end position="225"/>
    </location>
</feature>
<evidence type="ECO:0000313" key="5">
    <source>
        <dbReference type="Proteomes" id="UP000019140"/>
    </source>
</evidence>
<keyword evidence="2" id="KW-0472">Membrane</keyword>
<dbReference type="HOGENOM" id="CLU_786842_0_0_7"/>
<feature type="transmembrane region" description="Helical" evidence="2">
    <location>
        <begin position="149"/>
        <end position="168"/>
    </location>
</feature>
<keyword evidence="5" id="KW-1185">Reference proteome</keyword>
<proteinExistence type="predicted"/>
<sequence length="352" mass="39594">MKRLSAKFHIAFGQTCLVLSLMLTALYLGLVPDRQAAIREGRAALVEAIAANSSRLIGESDLQRLESTLKLAVSRNEGLLSAAVRQVDGEAAITIGDHHAYWNNRSKTFSTESQVQVAMWKGKTKWGHIEFRFRPLSAPGWRGWLQQPWLQLLAFISLASFVIFYLYLSKMLRHLDPSQAIPDRVRSALDTLAEGLLVVDREGYIVLANQAFASVIGKAPNALLGLRADGFSWSTSDRTPIDKQAYPWVRVLQEGTPQTSDRLYLDDSESNRRTFKVNCSPVLGDDAKAGGALVSFDDRHRVGRKRSRVASIERRSRSGQPCQERLPRQYESRDSHPDECHPRFYRSAQTRL</sequence>
<reference evidence="4 5" key="1">
    <citation type="journal article" date="2014" name="Nature">
        <title>An environmental bacterial taxon with a large and distinct metabolic repertoire.</title>
        <authorList>
            <person name="Wilson M.C."/>
            <person name="Mori T."/>
            <person name="Ruckert C."/>
            <person name="Uria A.R."/>
            <person name="Helf M.J."/>
            <person name="Takada K."/>
            <person name="Gernert C."/>
            <person name="Steffens U.A."/>
            <person name="Heycke N."/>
            <person name="Schmitt S."/>
            <person name="Rinke C."/>
            <person name="Helfrich E.J."/>
            <person name="Brachmann A.O."/>
            <person name="Gurgui C."/>
            <person name="Wakimoto T."/>
            <person name="Kracht M."/>
            <person name="Crusemann M."/>
            <person name="Hentschel U."/>
            <person name="Abe I."/>
            <person name="Matsunaga S."/>
            <person name="Kalinowski J."/>
            <person name="Takeyama H."/>
            <person name="Piel J."/>
        </authorList>
    </citation>
    <scope>NUCLEOTIDE SEQUENCE [LARGE SCALE GENOMIC DNA]</scope>
    <source>
        <strain evidence="5">TSY2</strain>
    </source>
</reference>
<gene>
    <name evidence="4" type="ORF">ETSY2_50610</name>
</gene>
<dbReference type="InterPro" id="IPR035965">
    <property type="entry name" value="PAS-like_dom_sf"/>
</dbReference>
<dbReference type="PROSITE" id="PS50112">
    <property type="entry name" value="PAS"/>
    <property type="match status" value="1"/>
</dbReference>
<dbReference type="CDD" id="cd00130">
    <property type="entry name" value="PAS"/>
    <property type="match status" value="1"/>
</dbReference>
<dbReference type="EMBL" id="AZHX01002560">
    <property type="protein sequence ID" value="ETW93892.1"/>
    <property type="molecule type" value="Genomic_DNA"/>
</dbReference>
<evidence type="ECO:0000313" key="4">
    <source>
        <dbReference type="EMBL" id="ETW93892.1"/>
    </source>
</evidence>
<dbReference type="Proteomes" id="UP000019140">
    <property type="component" value="Unassembled WGS sequence"/>
</dbReference>
<dbReference type="AlphaFoldDB" id="W4L794"/>
<organism evidence="4 5">
    <name type="scientific">Candidatus Entotheonella gemina</name>
    <dbReference type="NCBI Taxonomy" id="1429439"/>
    <lineage>
        <taxon>Bacteria</taxon>
        <taxon>Pseudomonadati</taxon>
        <taxon>Nitrospinota/Tectimicrobiota group</taxon>
        <taxon>Candidatus Tectimicrobiota</taxon>
        <taxon>Candidatus Entotheonellia</taxon>
        <taxon>Candidatus Entotheonellales</taxon>
        <taxon>Candidatus Entotheonellaceae</taxon>
        <taxon>Candidatus Entotheonella</taxon>
    </lineage>
</organism>
<protein>
    <recommendedName>
        <fullName evidence="3">PAS domain-containing protein</fullName>
    </recommendedName>
</protein>
<evidence type="ECO:0000259" key="3">
    <source>
        <dbReference type="PROSITE" id="PS50112"/>
    </source>
</evidence>
<keyword evidence="2" id="KW-0812">Transmembrane</keyword>
<name>W4L794_9BACT</name>
<evidence type="ECO:0000256" key="1">
    <source>
        <dbReference type="SAM" id="MobiDB-lite"/>
    </source>
</evidence>
<keyword evidence="2" id="KW-1133">Transmembrane helix</keyword>
<evidence type="ECO:0000256" key="2">
    <source>
        <dbReference type="SAM" id="Phobius"/>
    </source>
</evidence>
<comment type="caution">
    <text evidence="4">The sequence shown here is derived from an EMBL/GenBank/DDBJ whole genome shotgun (WGS) entry which is preliminary data.</text>
</comment>
<feature type="compositionally biased region" description="Basic and acidic residues" evidence="1">
    <location>
        <begin position="325"/>
        <end position="342"/>
    </location>
</feature>